<gene>
    <name evidence="7" type="primary">rplJ</name>
    <name evidence="8" type="ORF">F9K24_17425</name>
</gene>
<dbReference type="CDD" id="cd05797">
    <property type="entry name" value="Ribosomal_L10"/>
    <property type="match status" value="1"/>
</dbReference>
<name>A0A833GYX8_9LEPT</name>
<comment type="similarity">
    <text evidence="2 7">Belongs to the universal ribosomal protein uL10 family.</text>
</comment>
<dbReference type="PANTHER" id="PTHR11560">
    <property type="entry name" value="39S RIBOSOMAL PROTEIN L10, MITOCHONDRIAL"/>
    <property type="match status" value="1"/>
</dbReference>
<comment type="caution">
    <text evidence="8">The sequence shown here is derived from an EMBL/GenBank/DDBJ whole genome shotgun (WGS) entry which is preliminary data.</text>
</comment>
<dbReference type="GO" id="GO:1990904">
    <property type="term" value="C:ribonucleoprotein complex"/>
    <property type="evidence" value="ECO:0007669"/>
    <property type="project" value="UniProtKB-KW"/>
</dbReference>
<dbReference type="HAMAP" id="MF_00362">
    <property type="entry name" value="Ribosomal_uL10"/>
    <property type="match status" value="1"/>
</dbReference>
<dbReference type="Pfam" id="PF00466">
    <property type="entry name" value="Ribosomal_L10"/>
    <property type="match status" value="1"/>
</dbReference>
<dbReference type="GO" id="GO:0070180">
    <property type="term" value="F:large ribosomal subunit rRNA binding"/>
    <property type="evidence" value="ECO:0007669"/>
    <property type="project" value="UniProtKB-UniRule"/>
</dbReference>
<dbReference type="AlphaFoldDB" id="A0A833GYX8"/>
<dbReference type="Proteomes" id="UP000460298">
    <property type="component" value="Unassembled WGS sequence"/>
</dbReference>
<dbReference type="Gene3D" id="6.10.250.290">
    <property type="match status" value="1"/>
</dbReference>
<organism evidence="8 9">
    <name type="scientific">Leptonema illini</name>
    <dbReference type="NCBI Taxonomy" id="183"/>
    <lineage>
        <taxon>Bacteria</taxon>
        <taxon>Pseudomonadati</taxon>
        <taxon>Spirochaetota</taxon>
        <taxon>Spirochaetia</taxon>
        <taxon>Leptospirales</taxon>
        <taxon>Leptospiraceae</taxon>
        <taxon>Leptonema</taxon>
    </lineage>
</organism>
<evidence type="ECO:0000256" key="6">
    <source>
        <dbReference type="ARBA" id="ARBA00035202"/>
    </source>
</evidence>
<reference evidence="8 9" key="1">
    <citation type="submission" date="2019-10" db="EMBL/GenBank/DDBJ databases">
        <title>Extracellular Electron Transfer in a Candidatus Methanoperedens spp. Enrichment Culture.</title>
        <authorList>
            <person name="Berger S."/>
            <person name="Rangel Shaw D."/>
            <person name="Berben T."/>
            <person name="In 'T Zandt M."/>
            <person name="Frank J."/>
            <person name="Reimann J."/>
            <person name="Jetten M.S.M."/>
            <person name="Welte C.U."/>
        </authorList>
    </citation>
    <scope>NUCLEOTIDE SEQUENCE [LARGE SCALE GENOMIC DNA]</scope>
    <source>
        <strain evidence="8">SB12</strain>
    </source>
</reference>
<evidence type="ECO:0000313" key="8">
    <source>
        <dbReference type="EMBL" id="KAB2930219.1"/>
    </source>
</evidence>
<evidence type="ECO:0000256" key="1">
    <source>
        <dbReference type="ARBA" id="ARBA00002633"/>
    </source>
</evidence>
<keyword evidence="7" id="KW-0694">RNA-binding</keyword>
<keyword evidence="3 7" id="KW-0699">rRNA-binding</keyword>
<comment type="subunit">
    <text evidence="7">Part of the ribosomal stalk of the 50S ribosomal subunit. The N-terminus interacts with L11 and the large rRNA to form the base of the stalk. The C-terminus forms an elongated spine to which L12 dimers bind in a sequential fashion forming a multimeric L10(L12)X complex.</text>
</comment>
<evidence type="ECO:0000313" key="9">
    <source>
        <dbReference type="Proteomes" id="UP000460298"/>
    </source>
</evidence>
<protein>
    <recommendedName>
        <fullName evidence="6 7">Large ribosomal subunit protein uL10</fullName>
    </recommendedName>
</protein>
<evidence type="ECO:0000256" key="5">
    <source>
        <dbReference type="ARBA" id="ARBA00023274"/>
    </source>
</evidence>
<dbReference type="InterPro" id="IPR043141">
    <property type="entry name" value="Ribosomal_uL10-like_sf"/>
</dbReference>
<dbReference type="InterPro" id="IPR001790">
    <property type="entry name" value="Ribosomal_uL10"/>
</dbReference>
<keyword evidence="5 7" id="KW-0687">Ribonucleoprotein</keyword>
<dbReference type="GO" id="GO:0006412">
    <property type="term" value="P:translation"/>
    <property type="evidence" value="ECO:0007669"/>
    <property type="project" value="UniProtKB-UniRule"/>
</dbReference>
<accession>A0A833GYX8</accession>
<dbReference type="InterPro" id="IPR047865">
    <property type="entry name" value="Ribosomal_uL10_bac_type"/>
</dbReference>
<proteinExistence type="inferred from homology"/>
<comment type="function">
    <text evidence="1 7">Forms part of the ribosomal stalk, playing a central role in the interaction of the ribosome with GTP-bound translation factors.</text>
</comment>
<keyword evidence="4 7" id="KW-0689">Ribosomal protein</keyword>
<evidence type="ECO:0000256" key="7">
    <source>
        <dbReference type="HAMAP-Rule" id="MF_00362"/>
    </source>
</evidence>
<sequence length="176" mass="18940">MPSVENKDKIETISAILKEKPNFVVTTYSGLDVEKLTKLRGQIRQANGTMKVLKNTLFHLALSQSEAHKEAADGLKDVLKGPCAVIFVTDDVPTVAKIVVNEGKTEDKLALKGGYFEGRFLPKSEVQAIADLPSRDELLAIIGRGLNTPATKIATGINQIMAALARGIKAVAEKNS</sequence>
<evidence type="ECO:0000256" key="4">
    <source>
        <dbReference type="ARBA" id="ARBA00022980"/>
    </source>
</evidence>
<dbReference type="InterPro" id="IPR022973">
    <property type="entry name" value="Ribosomal_uL10_bac"/>
</dbReference>
<dbReference type="GO" id="GO:0005840">
    <property type="term" value="C:ribosome"/>
    <property type="evidence" value="ECO:0007669"/>
    <property type="project" value="UniProtKB-KW"/>
</dbReference>
<evidence type="ECO:0000256" key="2">
    <source>
        <dbReference type="ARBA" id="ARBA00008889"/>
    </source>
</evidence>
<dbReference type="SUPFAM" id="SSF160369">
    <property type="entry name" value="Ribosomal protein L10-like"/>
    <property type="match status" value="1"/>
</dbReference>
<dbReference type="Gene3D" id="3.30.70.1730">
    <property type="match status" value="1"/>
</dbReference>
<dbReference type="EMBL" id="WBUI01000022">
    <property type="protein sequence ID" value="KAB2930219.1"/>
    <property type="molecule type" value="Genomic_DNA"/>
</dbReference>
<dbReference type="NCBIfam" id="NF000955">
    <property type="entry name" value="PRK00099.1-1"/>
    <property type="match status" value="1"/>
</dbReference>
<evidence type="ECO:0000256" key="3">
    <source>
        <dbReference type="ARBA" id="ARBA00022730"/>
    </source>
</evidence>